<feature type="active site" evidence="6">
    <location>
        <position position="83"/>
    </location>
</feature>
<dbReference type="RefSeq" id="WP_148133530.1">
    <property type="nucleotide sequence ID" value="NZ_CP017634.1"/>
</dbReference>
<keyword evidence="7" id="KW-1133">Transmembrane helix</keyword>
<dbReference type="InterPro" id="IPR019533">
    <property type="entry name" value="Peptidase_S26"/>
</dbReference>
<evidence type="ECO:0000313" key="9">
    <source>
        <dbReference type="EMBL" id="ATW24340.1"/>
    </source>
</evidence>
<reference evidence="9 10" key="1">
    <citation type="submission" date="2016-10" db="EMBL/GenBank/DDBJ databases">
        <title>Complete Genome Sequence of Peptococcaceae strain DCMF.</title>
        <authorList>
            <person name="Edwards R.J."/>
            <person name="Holland S.I."/>
            <person name="Deshpande N.P."/>
            <person name="Wong Y.K."/>
            <person name="Ertan H."/>
            <person name="Manefield M."/>
            <person name="Russell T.L."/>
            <person name="Lee M.J."/>
        </authorList>
    </citation>
    <scope>NUCLEOTIDE SEQUENCE [LARGE SCALE GENOMIC DNA]</scope>
    <source>
        <strain evidence="9 10">DCMF</strain>
    </source>
</reference>
<dbReference type="PANTHER" id="PTHR43390">
    <property type="entry name" value="SIGNAL PEPTIDASE I"/>
    <property type="match status" value="1"/>
</dbReference>
<dbReference type="KEGG" id="fwa:DCMF_05670"/>
<dbReference type="SUPFAM" id="SSF51306">
    <property type="entry name" value="LexA/Signal peptidase"/>
    <property type="match status" value="1"/>
</dbReference>
<dbReference type="PANTHER" id="PTHR43390:SF1">
    <property type="entry name" value="CHLOROPLAST PROCESSING PEPTIDASE"/>
    <property type="match status" value="1"/>
</dbReference>
<dbReference type="InterPro" id="IPR000223">
    <property type="entry name" value="Pept_S26A_signal_pept_1"/>
</dbReference>
<comment type="catalytic activity">
    <reaction evidence="1 7">
        <text>Cleavage of hydrophobic, N-terminal signal or leader sequences from secreted and periplasmic proteins.</text>
        <dbReference type="EC" id="3.4.21.89"/>
    </reaction>
</comment>
<dbReference type="EMBL" id="CP017634">
    <property type="protein sequence ID" value="ATW24340.1"/>
    <property type="molecule type" value="Genomic_DNA"/>
</dbReference>
<keyword evidence="10" id="KW-1185">Reference proteome</keyword>
<accession>A0A3G1KPI5</accession>
<evidence type="ECO:0000256" key="6">
    <source>
        <dbReference type="PIRSR" id="PIRSR600223-1"/>
    </source>
</evidence>
<keyword evidence="7" id="KW-0645">Protease</keyword>
<comment type="similarity">
    <text evidence="3 7">Belongs to the peptidase S26 family.</text>
</comment>
<feature type="active site" evidence="6">
    <location>
        <position position="39"/>
    </location>
</feature>
<dbReference type="PROSITE" id="PS00761">
    <property type="entry name" value="SPASE_I_3"/>
    <property type="match status" value="1"/>
</dbReference>
<dbReference type="Pfam" id="PF10502">
    <property type="entry name" value="Peptidase_S26"/>
    <property type="match status" value="1"/>
</dbReference>
<dbReference type="PROSITE" id="PS00760">
    <property type="entry name" value="SPASE_I_2"/>
    <property type="match status" value="1"/>
</dbReference>
<dbReference type="InterPro" id="IPR036286">
    <property type="entry name" value="LexA/Signal_pep-like_sf"/>
</dbReference>
<dbReference type="InterPro" id="IPR019758">
    <property type="entry name" value="Pept_S26A_signal_pept_1_CS"/>
</dbReference>
<evidence type="ECO:0000256" key="3">
    <source>
        <dbReference type="ARBA" id="ARBA00009370"/>
    </source>
</evidence>
<dbReference type="EC" id="3.4.21.89" evidence="4 7"/>
<keyword evidence="7" id="KW-0472">Membrane</keyword>
<dbReference type="AlphaFoldDB" id="A0A3G1KPI5"/>
<dbReference type="OrthoDB" id="9802919at2"/>
<keyword evidence="7" id="KW-0812">Transmembrane</keyword>
<gene>
    <name evidence="9" type="ORF">DCMF_05670</name>
</gene>
<evidence type="ECO:0000256" key="2">
    <source>
        <dbReference type="ARBA" id="ARBA00004401"/>
    </source>
</evidence>
<evidence type="ECO:0000259" key="8">
    <source>
        <dbReference type="Pfam" id="PF10502"/>
    </source>
</evidence>
<dbReference type="CDD" id="cd06530">
    <property type="entry name" value="S26_SPase_I"/>
    <property type="match status" value="1"/>
</dbReference>
<dbReference type="PRINTS" id="PR00727">
    <property type="entry name" value="LEADERPTASE"/>
</dbReference>
<comment type="subcellular location">
    <subcellularLocation>
        <location evidence="2">Cell membrane</location>
        <topology evidence="2">Single-pass type II membrane protein</topology>
    </subcellularLocation>
    <subcellularLocation>
        <location evidence="7">Membrane</location>
        <topology evidence="7">Single-pass type II membrane protein</topology>
    </subcellularLocation>
</comment>
<proteinExistence type="inferred from homology"/>
<organism evidence="9 10">
    <name type="scientific">Formimonas warabiya</name>
    <dbReference type="NCBI Taxonomy" id="1761012"/>
    <lineage>
        <taxon>Bacteria</taxon>
        <taxon>Bacillati</taxon>
        <taxon>Bacillota</taxon>
        <taxon>Clostridia</taxon>
        <taxon>Eubacteriales</taxon>
        <taxon>Peptococcaceae</taxon>
        <taxon>Candidatus Formimonas</taxon>
    </lineage>
</organism>
<keyword evidence="5 7" id="KW-0378">Hydrolase</keyword>
<name>A0A3G1KPI5_FORW1</name>
<evidence type="ECO:0000256" key="5">
    <source>
        <dbReference type="ARBA" id="ARBA00022801"/>
    </source>
</evidence>
<sequence>MDKIKHFAKEVVSTILIAGLITLVLKSYILDNRIIPSSSMYPTIYIGDMVLVNKFVYRFHTPERGDIIVFKPPAEVGQEDLIKRVIGLPGETVEIKDHLVYIDGKPLEENYLNEAPQYTFGPVQVPQGRLFVMGDNRNMSFDSHLWPQPFLKVESVKGKAFFRYWPIKRIGRL</sequence>
<evidence type="ECO:0000256" key="7">
    <source>
        <dbReference type="RuleBase" id="RU362042"/>
    </source>
</evidence>
<evidence type="ECO:0000256" key="4">
    <source>
        <dbReference type="ARBA" id="ARBA00013208"/>
    </source>
</evidence>
<dbReference type="Gene3D" id="2.10.109.10">
    <property type="entry name" value="Umud Fragment, subunit A"/>
    <property type="match status" value="1"/>
</dbReference>
<dbReference type="InterPro" id="IPR019757">
    <property type="entry name" value="Pept_S26A_signal_pept_1_Lys-AS"/>
</dbReference>
<dbReference type="GO" id="GO:0005886">
    <property type="term" value="C:plasma membrane"/>
    <property type="evidence" value="ECO:0007669"/>
    <property type="project" value="UniProtKB-SubCell"/>
</dbReference>
<dbReference type="GO" id="GO:0004252">
    <property type="term" value="F:serine-type endopeptidase activity"/>
    <property type="evidence" value="ECO:0007669"/>
    <property type="project" value="InterPro"/>
</dbReference>
<protein>
    <recommendedName>
        <fullName evidence="4 7">Signal peptidase I</fullName>
        <ecNumber evidence="4 7">3.4.21.89</ecNumber>
    </recommendedName>
</protein>
<evidence type="ECO:0000256" key="1">
    <source>
        <dbReference type="ARBA" id="ARBA00000677"/>
    </source>
</evidence>
<dbReference type="GO" id="GO:0006465">
    <property type="term" value="P:signal peptide processing"/>
    <property type="evidence" value="ECO:0007669"/>
    <property type="project" value="InterPro"/>
</dbReference>
<dbReference type="NCBIfam" id="TIGR02227">
    <property type="entry name" value="sigpep_I_bact"/>
    <property type="match status" value="1"/>
</dbReference>
<dbReference type="Proteomes" id="UP000323521">
    <property type="component" value="Chromosome"/>
</dbReference>
<evidence type="ECO:0000313" key="10">
    <source>
        <dbReference type="Proteomes" id="UP000323521"/>
    </source>
</evidence>
<feature type="transmembrane region" description="Helical" evidence="7">
    <location>
        <begin position="12"/>
        <end position="30"/>
    </location>
</feature>
<dbReference type="GO" id="GO:0009003">
    <property type="term" value="F:signal peptidase activity"/>
    <property type="evidence" value="ECO:0007669"/>
    <property type="project" value="UniProtKB-EC"/>
</dbReference>
<feature type="domain" description="Peptidase S26" evidence="8">
    <location>
        <begin position="9"/>
        <end position="165"/>
    </location>
</feature>